<keyword evidence="3 9" id="KW-0479">Metal-binding</keyword>
<evidence type="ECO:0000256" key="8">
    <source>
        <dbReference type="ARBA" id="ARBA00047883"/>
    </source>
</evidence>
<keyword evidence="2 9" id="KW-0808">Transferase</keyword>
<gene>
    <name evidence="9" type="primary">thiE</name>
    <name evidence="13" type="ordered locus">Hipma_0445</name>
</gene>
<keyword evidence="4 9" id="KW-0460">Magnesium</keyword>
<feature type="domain" description="Thiamine phosphate synthase/TenI" evidence="12">
    <location>
        <begin position="10"/>
        <end position="180"/>
    </location>
</feature>
<dbReference type="STRING" id="760142.Hipma_0445"/>
<dbReference type="Gene3D" id="3.20.20.70">
    <property type="entry name" value="Aldolase class I"/>
    <property type="match status" value="1"/>
</dbReference>
<dbReference type="GO" id="GO:0005737">
    <property type="term" value="C:cytoplasm"/>
    <property type="evidence" value="ECO:0007669"/>
    <property type="project" value="TreeGrafter"/>
</dbReference>
<proteinExistence type="inferred from homology"/>
<feature type="binding site" evidence="9">
    <location>
        <position position="65"/>
    </location>
    <ligand>
        <name>4-amino-2-methyl-5-(diphosphooxymethyl)pyrimidine</name>
        <dbReference type="ChEBI" id="CHEBI:57841"/>
    </ligand>
</feature>
<evidence type="ECO:0000259" key="12">
    <source>
        <dbReference type="Pfam" id="PF02581"/>
    </source>
</evidence>
<evidence type="ECO:0000256" key="3">
    <source>
        <dbReference type="ARBA" id="ARBA00022723"/>
    </source>
</evidence>
<feature type="binding site" evidence="9">
    <location>
        <begin position="128"/>
        <end position="130"/>
    </location>
    <ligand>
        <name>2-[(2R,5Z)-2-carboxy-4-methylthiazol-5(2H)-ylidene]ethyl phosphate</name>
        <dbReference type="ChEBI" id="CHEBI:62899"/>
    </ligand>
</feature>
<feature type="binding site" evidence="9">
    <location>
        <position position="159"/>
    </location>
    <ligand>
        <name>2-[(2R,5Z)-2-carboxy-4-methylthiazol-5(2H)-ylidene]ethyl phosphate</name>
        <dbReference type="ChEBI" id="CHEBI:62899"/>
    </ligand>
</feature>
<dbReference type="Proteomes" id="UP000008139">
    <property type="component" value="Chromosome"/>
</dbReference>
<feature type="binding site" evidence="9">
    <location>
        <position position="104"/>
    </location>
    <ligand>
        <name>4-amino-2-methyl-5-(diphosphooxymethyl)pyrimidine</name>
        <dbReference type="ChEBI" id="CHEBI:57841"/>
    </ligand>
</feature>
<evidence type="ECO:0000256" key="1">
    <source>
        <dbReference type="ARBA" id="ARBA00005165"/>
    </source>
</evidence>
<feature type="binding site" evidence="9">
    <location>
        <position position="85"/>
    </location>
    <ligand>
        <name>Mg(2+)</name>
        <dbReference type="ChEBI" id="CHEBI:18420"/>
    </ligand>
</feature>
<evidence type="ECO:0000256" key="9">
    <source>
        <dbReference type="HAMAP-Rule" id="MF_00097"/>
    </source>
</evidence>
<dbReference type="InterPro" id="IPR034291">
    <property type="entry name" value="TMP_synthase"/>
</dbReference>
<dbReference type="AlphaFoldDB" id="F2LU18"/>
<dbReference type="PANTHER" id="PTHR20857">
    <property type="entry name" value="THIAMINE-PHOSPHATE PYROPHOSPHORYLASE"/>
    <property type="match status" value="1"/>
</dbReference>
<dbReference type="CDD" id="cd00564">
    <property type="entry name" value="TMP_TenI"/>
    <property type="match status" value="1"/>
</dbReference>
<comment type="catalytic activity">
    <reaction evidence="6 9 10">
        <text>4-methyl-5-(2-phosphooxyethyl)-thiazole + 4-amino-2-methyl-5-(diphosphooxymethyl)pyrimidine + H(+) = thiamine phosphate + diphosphate</text>
        <dbReference type="Rhea" id="RHEA:22328"/>
        <dbReference type="ChEBI" id="CHEBI:15378"/>
        <dbReference type="ChEBI" id="CHEBI:33019"/>
        <dbReference type="ChEBI" id="CHEBI:37575"/>
        <dbReference type="ChEBI" id="CHEBI:57841"/>
        <dbReference type="ChEBI" id="CHEBI:58296"/>
        <dbReference type="EC" id="2.5.1.3"/>
    </reaction>
</comment>
<dbReference type="GO" id="GO:0009228">
    <property type="term" value="P:thiamine biosynthetic process"/>
    <property type="evidence" value="ECO:0007669"/>
    <property type="project" value="UniProtKB-KW"/>
</dbReference>
<organism evidence="13 14">
    <name type="scientific">Hippea maritima (strain ATCC 700847 / DSM 10411 / MH2)</name>
    <dbReference type="NCBI Taxonomy" id="760142"/>
    <lineage>
        <taxon>Bacteria</taxon>
        <taxon>Pseudomonadati</taxon>
        <taxon>Campylobacterota</taxon>
        <taxon>Desulfurellia</taxon>
        <taxon>Desulfurellales</taxon>
        <taxon>Hippeaceae</taxon>
        <taxon>Hippea</taxon>
    </lineage>
</organism>
<reference evidence="13 14" key="1">
    <citation type="journal article" date="2011" name="Stand. Genomic Sci.">
        <title>Complete genome sequence of the thermophilic sulfur-reducer Hippea maritima type strain (MH(2)).</title>
        <authorList>
            <person name="Huntemann M."/>
            <person name="Lu M."/>
            <person name="Nolan M."/>
            <person name="Lapidus A."/>
            <person name="Lucas S."/>
            <person name="Hammon N."/>
            <person name="Deshpande S."/>
            <person name="Cheng J.F."/>
            <person name="Tapia R."/>
            <person name="Han C."/>
            <person name="Goodwin L."/>
            <person name="Pitluck S."/>
            <person name="Liolios K."/>
            <person name="Pagani I."/>
            <person name="Ivanova N."/>
            <person name="Ovchinikova G."/>
            <person name="Pati A."/>
            <person name="Chen A."/>
            <person name="Palaniappan K."/>
            <person name="Land M."/>
            <person name="Hauser L."/>
            <person name="Jeffries C.D."/>
            <person name="Detter J.C."/>
            <person name="Brambilla E.M."/>
            <person name="Rohde M."/>
            <person name="Spring S."/>
            <person name="Goker M."/>
            <person name="Woyke T."/>
            <person name="Bristow J."/>
            <person name="Eisen J.A."/>
            <person name="Markowitz V."/>
            <person name="Hugenholtz P."/>
            <person name="Kyrpides N.C."/>
            <person name="Klenk H.P."/>
            <person name="Mavromatis K."/>
        </authorList>
    </citation>
    <scope>NUCLEOTIDE SEQUENCE [LARGE SCALE GENOMIC DNA]</scope>
    <source>
        <strain evidence="14">ATCC 700847 / DSM 10411 / MH2</strain>
    </source>
</reference>
<comment type="similarity">
    <text evidence="9 10">Belongs to the thiamine-phosphate synthase family.</text>
</comment>
<sequence length="199" mass="22117">MDLPKGFYGIIDERFGCIDSAKKLIDFGAKIIQYRCKNKTDRQMLEEAETIRRLTLNAGAVFIIDDRVDLALLVGADGVHVGDKDFPPCRIRKLAPKGFIIGLSTHSIDDVRNASCCDYIGVGPVFATTTKDKPHPTLGVELAEEMVRQSPYPAFLIGGIALDNIETIKHIPAWGFVSVRDVLANDKAHFERMLEIWNS</sequence>
<comment type="caution">
    <text evidence="9">Lacks conserved residue(s) required for the propagation of feature annotation.</text>
</comment>
<evidence type="ECO:0000313" key="13">
    <source>
        <dbReference type="EMBL" id="AEA33417.1"/>
    </source>
</evidence>
<dbReference type="EMBL" id="CP002606">
    <property type="protein sequence ID" value="AEA33417.1"/>
    <property type="molecule type" value="Genomic_DNA"/>
</dbReference>
<dbReference type="eggNOG" id="COG0352">
    <property type="taxonomic scope" value="Bacteria"/>
</dbReference>
<dbReference type="HOGENOM" id="CLU_018272_3_2_7"/>
<dbReference type="InParanoid" id="F2LU18"/>
<dbReference type="InterPro" id="IPR013785">
    <property type="entry name" value="Aldolase_TIM"/>
</dbReference>
<keyword evidence="5 9" id="KW-0784">Thiamine biosynthesis</keyword>
<reference evidence="14" key="2">
    <citation type="submission" date="2011-03" db="EMBL/GenBank/DDBJ databases">
        <title>The complete genome of Hippea maritima DSM 10411.</title>
        <authorList>
            <consortium name="US DOE Joint Genome Institute (JGI-PGF)"/>
            <person name="Lucas S."/>
            <person name="Copeland A."/>
            <person name="Lapidus A."/>
            <person name="Bruce D."/>
            <person name="Goodwin L."/>
            <person name="Pitluck S."/>
            <person name="Peters L."/>
            <person name="Kyrpides N."/>
            <person name="Mavromatis K."/>
            <person name="Pagani I."/>
            <person name="Ivanova N."/>
            <person name="Mikhailova N."/>
            <person name="Lu M."/>
            <person name="Detter J.C."/>
            <person name="Tapia R."/>
            <person name="Han C."/>
            <person name="Land M."/>
            <person name="Hauser L."/>
            <person name="Markowitz V."/>
            <person name="Cheng J.-F."/>
            <person name="Hugenholtz P."/>
            <person name="Woyke T."/>
            <person name="Wu D."/>
            <person name="Spring S."/>
            <person name="Schroeder M."/>
            <person name="Brambilla E."/>
            <person name="Klenk H.-P."/>
            <person name="Eisen J.A."/>
        </authorList>
    </citation>
    <scope>NUCLEOTIDE SEQUENCE [LARGE SCALE GENOMIC DNA]</scope>
    <source>
        <strain evidence="14">ATCC 700847 / DSM 10411 / MH2</strain>
    </source>
</reference>
<dbReference type="InterPro" id="IPR036206">
    <property type="entry name" value="ThiamineP_synth_sf"/>
</dbReference>
<dbReference type="Pfam" id="PF02581">
    <property type="entry name" value="TMP-TENI"/>
    <property type="match status" value="1"/>
</dbReference>
<name>F2LU18_HIPMA</name>
<comment type="pathway">
    <text evidence="1 9 11">Cofactor biosynthesis; thiamine diphosphate biosynthesis; thiamine phosphate from 4-amino-2-methyl-5-diphosphomethylpyrimidine and 4-methyl-5-(2-phosphoethyl)-thiazole: step 1/1.</text>
</comment>
<dbReference type="GO" id="GO:0004789">
    <property type="term" value="F:thiamine-phosphate diphosphorylase activity"/>
    <property type="evidence" value="ECO:0007669"/>
    <property type="project" value="UniProtKB-UniRule"/>
</dbReference>
<dbReference type="PANTHER" id="PTHR20857:SF15">
    <property type="entry name" value="THIAMINE-PHOSPHATE SYNTHASE"/>
    <property type="match status" value="1"/>
</dbReference>
<evidence type="ECO:0000256" key="11">
    <source>
        <dbReference type="RuleBase" id="RU004253"/>
    </source>
</evidence>
<evidence type="ECO:0000256" key="5">
    <source>
        <dbReference type="ARBA" id="ARBA00022977"/>
    </source>
</evidence>
<dbReference type="KEGG" id="hmr:Hipma_0445"/>
<feature type="binding site" evidence="9">
    <location>
        <begin position="33"/>
        <end position="37"/>
    </location>
    <ligand>
        <name>4-amino-2-methyl-5-(diphosphooxymethyl)pyrimidine</name>
        <dbReference type="ChEBI" id="CHEBI:57841"/>
    </ligand>
</feature>
<evidence type="ECO:0000256" key="2">
    <source>
        <dbReference type="ARBA" id="ARBA00022679"/>
    </source>
</evidence>
<evidence type="ECO:0000256" key="10">
    <source>
        <dbReference type="RuleBase" id="RU003826"/>
    </source>
</evidence>
<evidence type="ECO:0000256" key="4">
    <source>
        <dbReference type="ARBA" id="ARBA00022842"/>
    </source>
</evidence>
<dbReference type="OrthoDB" id="9810880at2"/>
<dbReference type="UniPathway" id="UPA00060">
    <property type="reaction ID" value="UER00141"/>
</dbReference>
<dbReference type="HAMAP" id="MF_00097">
    <property type="entry name" value="TMP_synthase"/>
    <property type="match status" value="1"/>
</dbReference>
<evidence type="ECO:0000313" key="14">
    <source>
        <dbReference type="Proteomes" id="UP000008139"/>
    </source>
</evidence>
<comment type="catalytic activity">
    <reaction evidence="7 9 10">
        <text>2-(2-carboxy-4-methylthiazol-5-yl)ethyl phosphate + 4-amino-2-methyl-5-(diphosphooxymethyl)pyrimidine + 2 H(+) = thiamine phosphate + CO2 + diphosphate</text>
        <dbReference type="Rhea" id="RHEA:47848"/>
        <dbReference type="ChEBI" id="CHEBI:15378"/>
        <dbReference type="ChEBI" id="CHEBI:16526"/>
        <dbReference type="ChEBI" id="CHEBI:33019"/>
        <dbReference type="ChEBI" id="CHEBI:37575"/>
        <dbReference type="ChEBI" id="CHEBI:57841"/>
        <dbReference type="ChEBI" id="CHEBI:62890"/>
        <dbReference type="EC" id="2.5.1.3"/>
    </reaction>
</comment>
<dbReference type="GO" id="GO:0000287">
    <property type="term" value="F:magnesium ion binding"/>
    <property type="evidence" value="ECO:0007669"/>
    <property type="project" value="UniProtKB-UniRule"/>
</dbReference>
<dbReference type="FunCoup" id="F2LU18">
    <property type="interactions" value="374"/>
</dbReference>
<protein>
    <recommendedName>
        <fullName evidence="9">Thiamine-phosphate synthase</fullName>
        <shortName evidence="9">TP synthase</shortName>
        <shortName evidence="9">TPS</shortName>
        <ecNumber evidence="9">2.5.1.3</ecNumber>
    </recommendedName>
    <alternativeName>
        <fullName evidence="9">Thiamine-phosphate pyrophosphorylase</fullName>
        <shortName evidence="9">TMP pyrophosphorylase</shortName>
        <shortName evidence="9">TMP-PPase</shortName>
    </alternativeName>
</protein>
<dbReference type="SUPFAM" id="SSF51391">
    <property type="entry name" value="Thiamin phosphate synthase"/>
    <property type="match status" value="1"/>
</dbReference>
<dbReference type="NCBIfam" id="TIGR00693">
    <property type="entry name" value="thiE"/>
    <property type="match status" value="1"/>
</dbReference>
<accession>F2LU18</accession>
<evidence type="ECO:0000256" key="6">
    <source>
        <dbReference type="ARBA" id="ARBA00047334"/>
    </source>
</evidence>
<feature type="binding site" evidence="9">
    <location>
        <position position="66"/>
    </location>
    <ligand>
        <name>Mg(2+)</name>
        <dbReference type="ChEBI" id="CHEBI:18420"/>
    </ligand>
</feature>
<dbReference type="InterPro" id="IPR022998">
    <property type="entry name" value="ThiamineP_synth_TenI"/>
</dbReference>
<comment type="function">
    <text evidence="9">Condenses 4-methyl-5-(beta-hydroxyethyl)thiazole monophosphate (THZ-P) and 2-methyl-4-amino-5-hydroxymethyl pyrimidine pyrophosphate (HMP-PP) to form thiamine monophosphate (TMP).</text>
</comment>
<comment type="cofactor">
    <cofactor evidence="9">
        <name>Mg(2+)</name>
        <dbReference type="ChEBI" id="CHEBI:18420"/>
    </cofactor>
    <text evidence="9">Binds 1 Mg(2+) ion per subunit.</text>
</comment>
<keyword evidence="14" id="KW-1185">Reference proteome</keyword>
<dbReference type="GO" id="GO:0009229">
    <property type="term" value="P:thiamine diphosphate biosynthetic process"/>
    <property type="evidence" value="ECO:0007669"/>
    <property type="project" value="UniProtKB-UniRule"/>
</dbReference>
<comment type="catalytic activity">
    <reaction evidence="8 9 10">
        <text>2-[(2R,5Z)-2-carboxy-4-methylthiazol-5(2H)-ylidene]ethyl phosphate + 4-amino-2-methyl-5-(diphosphooxymethyl)pyrimidine + 2 H(+) = thiamine phosphate + CO2 + diphosphate</text>
        <dbReference type="Rhea" id="RHEA:47844"/>
        <dbReference type="ChEBI" id="CHEBI:15378"/>
        <dbReference type="ChEBI" id="CHEBI:16526"/>
        <dbReference type="ChEBI" id="CHEBI:33019"/>
        <dbReference type="ChEBI" id="CHEBI:37575"/>
        <dbReference type="ChEBI" id="CHEBI:57841"/>
        <dbReference type="ChEBI" id="CHEBI:62899"/>
        <dbReference type="EC" id="2.5.1.3"/>
    </reaction>
</comment>
<feature type="binding site" evidence="9">
    <location>
        <position position="131"/>
    </location>
    <ligand>
        <name>4-amino-2-methyl-5-(diphosphooxymethyl)pyrimidine</name>
        <dbReference type="ChEBI" id="CHEBI:57841"/>
    </ligand>
</feature>
<dbReference type="RefSeq" id="WP_013681458.1">
    <property type="nucleotide sequence ID" value="NC_015318.1"/>
</dbReference>
<evidence type="ECO:0000256" key="7">
    <source>
        <dbReference type="ARBA" id="ARBA00047851"/>
    </source>
</evidence>
<dbReference type="EC" id="2.5.1.3" evidence="9"/>